<proteinExistence type="predicted"/>
<protein>
    <submittedName>
        <fullName evidence="1">Uncharacterized protein</fullName>
    </submittedName>
</protein>
<evidence type="ECO:0000313" key="1">
    <source>
        <dbReference type="EMBL" id="JAW14403.1"/>
    </source>
</evidence>
<reference evidence="1" key="1">
    <citation type="journal article" date="2018" name="PLoS Negl. Trop. Dis.">
        <title>An insight into the salivary gland and fat body transcriptome of Panstrongylus lignarius (Hemiptera: Heteroptera), the main vector of Chagas disease in Peru.</title>
        <authorList>
            <person name="Nevoa J.C."/>
            <person name="Mendes M.T."/>
            <person name="da Silva M.V."/>
            <person name="Soares S.C."/>
            <person name="Oliveira C.J.F."/>
            <person name="Ribeiro J.M.C."/>
        </authorList>
    </citation>
    <scope>NUCLEOTIDE SEQUENCE</scope>
</reference>
<dbReference type="AlphaFoldDB" id="A0A224Y192"/>
<organism evidence="1">
    <name type="scientific">Panstrongylus lignarius</name>
    <dbReference type="NCBI Taxonomy" id="156445"/>
    <lineage>
        <taxon>Eukaryota</taxon>
        <taxon>Metazoa</taxon>
        <taxon>Ecdysozoa</taxon>
        <taxon>Arthropoda</taxon>
        <taxon>Hexapoda</taxon>
        <taxon>Insecta</taxon>
        <taxon>Pterygota</taxon>
        <taxon>Neoptera</taxon>
        <taxon>Paraneoptera</taxon>
        <taxon>Hemiptera</taxon>
        <taxon>Heteroptera</taxon>
        <taxon>Panheteroptera</taxon>
        <taxon>Cimicomorpha</taxon>
        <taxon>Reduviidae</taxon>
        <taxon>Triatominae</taxon>
        <taxon>Panstrongylus</taxon>
    </lineage>
</organism>
<sequence length="120" mass="12574">METFSLFSSGAAVLVSSDTDPTSPAIPEEASASMLMMGGCGGGVWPEVLRVTEAAKAAAAAACATKARGSMLFPLYSAGDSWLFGFSKFCNTYLPLRNIVLTTESLLWDRPCRGCGIVIP</sequence>
<dbReference type="EMBL" id="GFTR01002023">
    <property type="protein sequence ID" value="JAW14403.1"/>
    <property type="molecule type" value="Transcribed_RNA"/>
</dbReference>
<name>A0A224Y192_9HEMI</name>
<accession>A0A224Y192</accession>